<keyword evidence="2" id="KW-1185">Reference proteome</keyword>
<comment type="caution">
    <text evidence="1">The sequence shown here is derived from an EMBL/GenBank/DDBJ whole genome shotgun (WGS) entry which is preliminary data.</text>
</comment>
<name>A0A9D3MWC2_ANGAN</name>
<evidence type="ECO:0000313" key="1">
    <source>
        <dbReference type="EMBL" id="KAG5856037.1"/>
    </source>
</evidence>
<sequence>MHFLFMWHGKNTCGLILCDSLTNRFSVSLYSSRIWSQSCLFFCKLEFHIAVAQSKKMYKTP</sequence>
<accession>A0A9D3MWC2</accession>
<dbReference type="Proteomes" id="UP001044222">
    <property type="component" value="Unassembled WGS sequence"/>
</dbReference>
<proteinExistence type="predicted"/>
<evidence type="ECO:0000313" key="2">
    <source>
        <dbReference type="Proteomes" id="UP001044222"/>
    </source>
</evidence>
<reference evidence="1" key="1">
    <citation type="submission" date="2021-01" db="EMBL/GenBank/DDBJ databases">
        <title>A chromosome-scale assembly of European eel, Anguilla anguilla.</title>
        <authorList>
            <person name="Henkel C."/>
            <person name="Jong-Raadsen S.A."/>
            <person name="Dufour S."/>
            <person name="Weltzien F.-A."/>
            <person name="Palstra A.P."/>
            <person name="Pelster B."/>
            <person name="Spaink H.P."/>
            <person name="Van Den Thillart G.E."/>
            <person name="Jansen H."/>
            <person name="Zahm M."/>
            <person name="Klopp C."/>
            <person name="Cedric C."/>
            <person name="Louis A."/>
            <person name="Berthelot C."/>
            <person name="Parey E."/>
            <person name="Roest Crollius H."/>
            <person name="Montfort J."/>
            <person name="Robinson-Rechavi M."/>
            <person name="Bucao C."/>
            <person name="Bouchez O."/>
            <person name="Gislard M."/>
            <person name="Lluch J."/>
            <person name="Milhes M."/>
            <person name="Lampietro C."/>
            <person name="Lopez Roques C."/>
            <person name="Donnadieu C."/>
            <person name="Braasch I."/>
            <person name="Desvignes T."/>
            <person name="Postlethwait J."/>
            <person name="Bobe J."/>
            <person name="Guiguen Y."/>
            <person name="Dirks R."/>
        </authorList>
    </citation>
    <scope>NUCLEOTIDE SEQUENCE</scope>
    <source>
        <strain evidence="1">Tag_6206</strain>
        <tissue evidence="1">Liver</tissue>
    </source>
</reference>
<protein>
    <submittedName>
        <fullName evidence="1">Uncharacterized protein</fullName>
    </submittedName>
</protein>
<dbReference type="EMBL" id="JAFIRN010000001">
    <property type="protein sequence ID" value="KAG5856037.1"/>
    <property type="molecule type" value="Genomic_DNA"/>
</dbReference>
<organism evidence="1 2">
    <name type="scientific">Anguilla anguilla</name>
    <name type="common">European freshwater eel</name>
    <name type="synonym">Muraena anguilla</name>
    <dbReference type="NCBI Taxonomy" id="7936"/>
    <lineage>
        <taxon>Eukaryota</taxon>
        <taxon>Metazoa</taxon>
        <taxon>Chordata</taxon>
        <taxon>Craniata</taxon>
        <taxon>Vertebrata</taxon>
        <taxon>Euteleostomi</taxon>
        <taxon>Actinopterygii</taxon>
        <taxon>Neopterygii</taxon>
        <taxon>Teleostei</taxon>
        <taxon>Anguilliformes</taxon>
        <taxon>Anguillidae</taxon>
        <taxon>Anguilla</taxon>
    </lineage>
</organism>
<dbReference type="AlphaFoldDB" id="A0A9D3MWC2"/>
<gene>
    <name evidence="1" type="ORF">ANANG_G00003640</name>
</gene>